<reference evidence="2" key="1">
    <citation type="submission" date="2023-04" db="EMBL/GenBank/DDBJ databases">
        <authorList>
            <person name="Vijverberg K."/>
            <person name="Xiong W."/>
            <person name="Schranz E."/>
        </authorList>
    </citation>
    <scope>NUCLEOTIDE SEQUENCE</scope>
</reference>
<dbReference type="InterPro" id="IPR004330">
    <property type="entry name" value="FAR1_DNA_bnd_dom"/>
</dbReference>
<evidence type="ECO:0000313" key="2">
    <source>
        <dbReference type="EMBL" id="CAI9262903.1"/>
    </source>
</evidence>
<protein>
    <recommendedName>
        <fullName evidence="1">FAR1 domain-containing protein</fullName>
    </recommendedName>
</protein>
<dbReference type="Proteomes" id="UP001177003">
    <property type="component" value="Chromosome 0"/>
</dbReference>
<dbReference type="AlphaFoldDB" id="A0AA35VMV9"/>
<sequence length="332" mass="38328">MLNTVHNSTSSYNAFCTSLEGVLQLFLWYSLFSHSVCGMGFKRNGMWVVMVVMEIVNRGNEDDCNINGDGWFWWLNFREMGEFNGAHASNELKFITKGLLAKKFCLPVKANNGKVILKVDFYCFQYVFSLKNHYRYLHMLVELQVSDRPSETGITEDIDTNTIMDLEKQVVDHSFETQIDEDIDANGYLEATSESEKINDDGVNLGCDEGENNDTCITGKVFDTPNDAYTFYNDYSFLHGFVTRKHWKFKNKSTNEHYRRIYVCNKEGFKQLKGNNSSGKTIKRRREVRTGCKAMIRISKQKDGKWIVDKFNLITFSPTKSTDCFRLLVLSV</sequence>
<proteinExistence type="predicted"/>
<feature type="domain" description="FAR1" evidence="1">
    <location>
        <begin position="230"/>
        <end position="312"/>
    </location>
</feature>
<dbReference type="PANTHER" id="PTHR46328">
    <property type="entry name" value="FAR-RED IMPAIRED RESPONSIVE (FAR1) FAMILY PROTEIN-RELATED"/>
    <property type="match status" value="1"/>
</dbReference>
<evidence type="ECO:0000313" key="3">
    <source>
        <dbReference type="Proteomes" id="UP001177003"/>
    </source>
</evidence>
<gene>
    <name evidence="2" type="ORF">LSALG_LOCUS3618</name>
</gene>
<keyword evidence="3" id="KW-1185">Reference proteome</keyword>
<dbReference type="Pfam" id="PF03101">
    <property type="entry name" value="FAR1"/>
    <property type="match status" value="1"/>
</dbReference>
<organism evidence="2 3">
    <name type="scientific">Lactuca saligna</name>
    <name type="common">Willowleaf lettuce</name>
    <dbReference type="NCBI Taxonomy" id="75948"/>
    <lineage>
        <taxon>Eukaryota</taxon>
        <taxon>Viridiplantae</taxon>
        <taxon>Streptophyta</taxon>
        <taxon>Embryophyta</taxon>
        <taxon>Tracheophyta</taxon>
        <taxon>Spermatophyta</taxon>
        <taxon>Magnoliopsida</taxon>
        <taxon>eudicotyledons</taxon>
        <taxon>Gunneridae</taxon>
        <taxon>Pentapetalae</taxon>
        <taxon>asterids</taxon>
        <taxon>campanulids</taxon>
        <taxon>Asterales</taxon>
        <taxon>Asteraceae</taxon>
        <taxon>Cichorioideae</taxon>
        <taxon>Cichorieae</taxon>
        <taxon>Lactucinae</taxon>
        <taxon>Lactuca</taxon>
    </lineage>
</organism>
<accession>A0AA35VMV9</accession>
<dbReference type="PANTHER" id="PTHR46328:SF41">
    <property type="entry name" value="FAR1 DNA BINDING DOMAIN, FHY3_FAR1 FAMILY-RELATED"/>
    <property type="match status" value="1"/>
</dbReference>
<name>A0AA35VMV9_LACSI</name>
<evidence type="ECO:0000259" key="1">
    <source>
        <dbReference type="Pfam" id="PF03101"/>
    </source>
</evidence>
<dbReference type="EMBL" id="OX465086">
    <property type="protein sequence ID" value="CAI9262903.1"/>
    <property type="molecule type" value="Genomic_DNA"/>
</dbReference>